<feature type="active site" evidence="6">
    <location>
        <position position="440"/>
    </location>
</feature>
<dbReference type="GO" id="GO:0005524">
    <property type="term" value="F:ATP binding"/>
    <property type="evidence" value="ECO:0007669"/>
    <property type="project" value="UniProtKB-UniRule"/>
</dbReference>
<keyword evidence="7" id="KW-0547">Nucleotide-binding</keyword>
<keyword evidence="3" id="KW-0378">Hydrolase</keyword>
<feature type="domain" description="ATP-grasp" evidence="8">
    <location>
        <begin position="120"/>
        <end position="309"/>
    </location>
</feature>
<dbReference type="Gene3D" id="3.40.50.20">
    <property type="match status" value="1"/>
</dbReference>
<dbReference type="eggNOG" id="COG3919">
    <property type="taxonomic scope" value="Bacteria"/>
</dbReference>
<dbReference type="PROSITE" id="PS50975">
    <property type="entry name" value="ATP_GRASP"/>
    <property type="match status" value="1"/>
</dbReference>
<dbReference type="Pfam" id="PF15632">
    <property type="entry name" value="ATPgrasp_Ter"/>
    <property type="match status" value="1"/>
</dbReference>
<evidence type="ECO:0000256" key="6">
    <source>
        <dbReference type="PIRSR" id="PIRSR617867-1"/>
    </source>
</evidence>
<name>G4QM56_GLANF</name>
<dbReference type="AlphaFoldDB" id="G4QM56"/>
<evidence type="ECO:0000256" key="4">
    <source>
        <dbReference type="ARBA" id="ARBA00022912"/>
    </source>
</evidence>
<dbReference type="PANTHER" id="PTHR11717">
    <property type="entry name" value="LOW MOLECULAR WEIGHT PROTEIN TYROSINE PHOSPHATASE"/>
    <property type="match status" value="1"/>
</dbReference>
<reference evidence="9 10" key="1">
    <citation type="journal article" date="2011" name="J. Bacteriol.">
        <title>Complete genome sequence of seawater bacterium Glaciecola nitratireducens FR1064T.</title>
        <authorList>
            <person name="Bian F."/>
            <person name="Qin Q.L."/>
            <person name="Xie B.B."/>
            <person name="Shu Y.L."/>
            <person name="Zhang X.Y."/>
            <person name="Yu Y."/>
            <person name="Chen B."/>
            <person name="Chen X.L."/>
            <person name="Zhou B.C."/>
            <person name="Zhang Y.Z."/>
        </authorList>
    </citation>
    <scope>NUCLEOTIDE SEQUENCE [LARGE SCALE GENOMIC DNA]</scope>
    <source>
        <strain evidence="10">JCM 12485 / KCTC 12276 / FR1064</strain>
    </source>
</reference>
<dbReference type="GO" id="GO:0046872">
    <property type="term" value="F:metal ion binding"/>
    <property type="evidence" value="ECO:0007669"/>
    <property type="project" value="InterPro"/>
</dbReference>
<dbReference type="SUPFAM" id="SSF56059">
    <property type="entry name" value="Glutathione synthetase ATP-binding domain-like"/>
    <property type="match status" value="1"/>
</dbReference>
<sequence>MNKKVLVLGEDTRSFLSVIRSLGKAGYQVDVVCYDRQSPSLKSVYISNAYFLNYQSYTQSEWLEALIELVKIEKYDALFPCDERAIFPLFENKDKFPPSCVLAIPNQEVIEHLFDKSTTKQIAIKCGVPVARGEIITLKDKSLDYLQTHFGQKFVIKPTLSFKSEQLSKRQKVEIVDTQEQLSQYTKYIDAEDQFLIEEYFTGIGEGVSLLAMNGQVQHLFAHARVNEPRAGGGSSYRKAIPVDAGMAESCIKLCEATKFNGVGMFEFKKNQTTGDWILIEVNARFWGSLPLAIHAGIDFPADYAKALFGELTPHKLPNQQYNLKAYARSLSNDLYDTKAEFEYDLQHGDVLKGVYRLFKRGIGYGRLLSNETIDSYDAKDKAPFKEEVKQFYRNTLGGKIRKVLSKPTHTTSEMNRLMAMLYVAPSVSIKFVCYGNIMRSPMAHKTLQTLCNQVDLDWQIDSFGFHQNENRQSPVECIKGAKNIGIDLDTHRSQWLKQSAVNPDDDIIFIFDERNSDLLSSFYDCKNVFNLAHFVPSGLGQHQEIADPYGNGDEAVKYCYLLVVEAVKNIFEQYLKVNSK</sequence>
<organism evidence="9 10">
    <name type="scientific">Glaciecola nitratireducens (strain JCM 12485 / KCTC 12276 / FR1064)</name>
    <dbReference type="NCBI Taxonomy" id="1085623"/>
    <lineage>
        <taxon>Bacteria</taxon>
        <taxon>Pseudomonadati</taxon>
        <taxon>Pseudomonadota</taxon>
        <taxon>Gammaproteobacteria</taxon>
        <taxon>Alteromonadales</taxon>
        <taxon>Alteromonadaceae</taxon>
        <taxon>Brumicola</taxon>
    </lineage>
</organism>
<dbReference type="Gene3D" id="3.40.50.2300">
    <property type="match status" value="1"/>
</dbReference>
<dbReference type="InterPro" id="IPR017867">
    <property type="entry name" value="Tyr_phospatase_low_mol_wt"/>
</dbReference>
<dbReference type="OrthoDB" id="5372487at2"/>
<dbReference type="InterPro" id="IPR011761">
    <property type="entry name" value="ATP-grasp"/>
</dbReference>
<dbReference type="InterPro" id="IPR036196">
    <property type="entry name" value="Ptyr_pPase_sf"/>
</dbReference>
<dbReference type="InterPro" id="IPR050438">
    <property type="entry name" value="LMW_PTPase"/>
</dbReference>
<dbReference type="InterPro" id="IPR023485">
    <property type="entry name" value="Ptyr_pPase"/>
</dbReference>
<evidence type="ECO:0000259" key="8">
    <source>
        <dbReference type="PROSITE" id="PS50975"/>
    </source>
</evidence>
<dbReference type="KEGG" id="gni:GNIT_2530"/>
<keyword evidence="10" id="KW-1185">Reference proteome</keyword>
<dbReference type="PANTHER" id="PTHR11717:SF31">
    <property type="entry name" value="LOW MOLECULAR WEIGHT PROTEIN-TYROSINE-PHOSPHATASE ETP-RELATED"/>
    <property type="match status" value="1"/>
</dbReference>
<dbReference type="InterPro" id="IPR013815">
    <property type="entry name" value="ATP_grasp_subdomain_1"/>
</dbReference>
<dbReference type="Pfam" id="PF01451">
    <property type="entry name" value="LMWPc"/>
    <property type="match status" value="1"/>
</dbReference>
<dbReference type="eggNOG" id="COG0394">
    <property type="taxonomic scope" value="Bacteria"/>
</dbReference>
<dbReference type="SMART" id="SM00226">
    <property type="entry name" value="LMWPc"/>
    <property type="match status" value="1"/>
</dbReference>
<dbReference type="Proteomes" id="UP000009282">
    <property type="component" value="Chromosome"/>
</dbReference>
<dbReference type="EMBL" id="CP003060">
    <property type="protein sequence ID" value="AEP30627.1"/>
    <property type="molecule type" value="Genomic_DNA"/>
</dbReference>
<dbReference type="RefSeq" id="WP_014109500.1">
    <property type="nucleotide sequence ID" value="NC_016041.1"/>
</dbReference>
<dbReference type="SUPFAM" id="SSF52788">
    <property type="entry name" value="Phosphotyrosine protein phosphatases I"/>
    <property type="match status" value="1"/>
</dbReference>
<evidence type="ECO:0000313" key="10">
    <source>
        <dbReference type="Proteomes" id="UP000009282"/>
    </source>
</evidence>
<dbReference type="STRING" id="1085623.GNIT_2530"/>
<dbReference type="PRINTS" id="PR00719">
    <property type="entry name" value="LMWPTPASE"/>
</dbReference>
<dbReference type="EC" id="3.1.3.48" evidence="2"/>
<evidence type="ECO:0000256" key="5">
    <source>
        <dbReference type="ARBA" id="ARBA00051722"/>
    </source>
</evidence>
<dbReference type="Gene3D" id="3.30.1490.20">
    <property type="entry name" value="ATP-grasp fold, A domain"/>
    <property type="match status" value="1"/>
</dbReference>
<evidence type="ECO:0000256" key="7">
    <source>
        <dbReference type="PROSITE-ProRule" id="PRU00409"/>
    </source>
</evidence>
<feature type="active site" description="Proton donor" evidence="6">
    <location>
        <position position="548"/>
    </location>
</feature>
<evidence type="ECO:0000256" key="1">
    <source>
        <dbReference type="ARBA" id="ARBA00011063"/>
    </source>
</evidence>
<protein>
    <recommendedName>
        <fullName evidence="2">protein-tyrosine-phosphatase</fullName>
        <ecNumber evidence="2">3.1.3.48</ecNumber>
    </recommendedName>
</protein>
<dbReference type="GO" id="GO:0004725">
    <property type="term" value="F:protein tyrosine phosphatase activity"/>
    <property type="evidence" value="ECO:0007669"/>
    <property type="project" value="UniProtKB-EC"/>
</dbReference>
<keyword evidence="4" id="KW-0904">Protein phosphatase</keyword>
<dbReference type="HOGENOM" id="CLU_034084_0_0_6"/>
<feature type="active site" description="Nucleophile" evidence="6">
    <location>
        <position position="434"/>
    </location>
</feature>
<evidence type="ECO:0000313" key="9">
    <source>
        <dbReference type="EMBL" id="AEP30627.1"/>
    </source>
</evidence>
<dbReference type="Gene3D" id="3.30.470.20">
    <property type="entry name" value="ATP-grasp fold, B domain"/>
    <property type="match status" value="1"/>
</dbReference>
<keyword evidence="7" id="KW-0067">ATP-binding</keyword>
<accession>G4QM56</accession>
<proteinExistence type="inferred from homology"/>
<comment type="similarity">
    <text evidence="1">Belongs to the low molecular weight phosphotyrosine protein phosphatase family.</text>
</comment>
<evidence type="ECO:0000256" key="3">
    <source>
        <dbReference type="ARBA" id="ARBA00022801"/>
    </source>
</evidence>
<gene>
    <name evidence="9" type="ordered locus">GNIT_2530</name>
</gene>
<comment type="catalytic activity">
    <reaction evidence="5">
        <text>O-phospho-L-tyrosyl-[protein] + H2O = L-tyrosyl-[protein] + phosphate</text>
        <dbReference type="Rhea" id="RHEA:10684"/>
        <dbReference type="Rhea" id="RHEA-COMP:10136"/>
        <dbReference type="Rhea" id="RHEA-COMP:20101"/>
        <dbReference type="ChEBI" id="CHEBI:15377"/>
        <dbReference type="ChEBI" id="CHEBI:43474"/>
        <dbReference type="ChEBI" id="CHEBI:46858"/>
        <dbReference type="ChEBI" id="CHEBI:61978"/>
        <dbReference type="EC" id="3.1.3.48"/>
    </reaction>
</comment>
<evidence type="ECO:0000256" key="2">
    <source>
        <dbReference type="ARBA" id="ARBA00013064"/>
    </source>
</evidence>